<comment type="caution">
    <text evidence="2">The sequence shown here is derived from an EMBL/GenBank/DDBJ whole genome shotgun (WGS) entry which is preliminary data.</text>
</comment>
<dbReference type="AlphaFoldDB" id="A0A2T1FV04"/>
<reference evidence="2 3" key="1">
    <citation type="submission" date="2018-03" db="EMBL/GenBank/DDBJ databases">
        <title>The ancient ancestry and fast evolution of plastids.</title>
        <authorList>
            <person name="Moore K.R."/>
            <person name="Magnabosco C."/>
            <person name="Momper L."/>
            <person name="Gold D.A."/>
            <person name="Bosak T."/>
            <person name="Fournier G.P."/>
        </authorList>
    </citation>
    <scope>NUCLEOTIDE SEQUENCE [LARGE SCALE GENOMIC DNA]</scope>
    <source>
        <strain evidence="2 3">CCALA 037</strain>
    </source>
</reference>
<dbReference type="EMBL" id="PVWO01000436">
    <property type="protein sequence ID" value="PSB48823.1"/>
    <property type="molecule type" value="Genomic_DNA"/>
</dbReference>
<evidence type="ECO:0000259" key="1">
    <source>
        <dbReference type="Pfam" id="PF13871"/>
    </source>
</evidence>
<sequence length="469" mass="53528">MFVCDNTGRSYHADVNCINTRLRRHYLLEAGFQAIAAVQGFGRTHRSHQKQPPEVILLSTNVNGEVRFTATIAARLGQLGAISKGQRDTANNGLFDEDLNNFASQYARSALEALINDIYRDRIPDLKCAEFERMTGLEIGGETGAISTNKMPPVNRFLNRLLALEIDTQNLVFKEFEARMSRNIALAKANGTYDRGIETLQADGGFEIVESQTIATQEGAETVCQTIDKFTKPYLNQQNEAYQNLLSGYSAYRHKKTGAVAIAKEDDSRVNRTGKVVDVLKICHPVSSGHYERIDRPKFESKWEATEADSQFWRTWNLAIRTAPEMVRDRFYLICGLLLPHWNKLPIESPRVYRLQTNDGRVLLGRAIEKVDIASVLTKFGINGNEYLTAETIYQIVWEDNGTHEFGNWKLQRNYIKGSHRLEIANVYDRGDLDYLESLGCFREMFDYRMRVFMPIDRAVEIIEVLMKR</sequence>
<dbReference type="InterPro" id="IPR026741">
    <property type="entry name" value="SNO"/>
</dbReference>
<feature type="domain" description="Strawberry notch helicase C" evidence="1">
    <location>
        <begin position="7"/>
        <end position="199"/>
    </location>
</feature>
<dbReference type="Proteomes" id="UP000238937">
    <property type="component" value="Unassembled WGS sequence"/>
</dbReference>
<dbReference type="InterPro" id="IPR026937">
    <property type="entry name" value="SBNO_Helicase_C_dom"/>
</dbReference>
<evidence type="ECO:0000313" key="3">
    <source>
        <dbReference type="Proteomes" id="UP000238937"/>
    </source>
</evidence>
<evidence type="ECO:0000313" key="2">
    <source>
        <dbReference type="EMBL" id="PSB48823.1"/>
    </source>
</evidence>
<name>A0A2T1FV04_9CYAN</name>
<gene>
    <name evidence="2" type="ORF">C7B77_23720</name>
</gene>
<proteinExistence type="predicted"/>
<protein>
    <recommendedName>
        <fullName evidence="1">Strawberry notch helicase C domain-containing protein</fullName>
    </recommendedName>
</protein>
<dbReference type="Pfam" id="PF13871">
    <property type="entry name" value="Helicase_C_4"/>
    <property type="match status" value="1"/>
</dbReference>
<dbReference type="PANTHER" id="PTHR12706:SF30">
    <property type="entry name" value="PROTEIN STRAWBERRY NOTCH-RELATED"/>
    <property type="match status" value="1"/>
</dbReference>
<dbReference type="OrthoDB" id="270332at2"/>
<organism evidence="2 3">
    <name type="scientific">Chamaesiphon polymorphus CCALA 037</name>
    <dbReference type="NCBI Taxonomy" id="2107692"/>
    <lineage>
        <taxon>Bacteria</taxon>
        <taxon>Bacillati</taxon>
        <taxon>Cyanobacteriota</taxon>
        <taxon>Cyanophyceae</taxon>
        <taxon>Gomontiellales</taxon>
        <taxon>Chamaesiphonaceae</taxon>
        <taxon>Chamaesiphon</taxon>
    </lineage>
</organism>
<dbReference type="RefSeq" id="WP_106310734.1">
    <property type="nucleotide sequence ID" value="NZ_PVWO01000436.1"/>
</dbReference>
<keyword evidence="3" id="KW-1185">Reference proteome</keyword>
<accession>A0A2T1FV04</accession>
<dbReference type="PANTHER" id="PTHR12706">
    <property type="entry name" value="STRAWBERRY NOTCH-RELATED"/>
    <property type="match status" value="1"/>
</dbReference>
<dbReference type="GO" id="GO:0006355">
    <property type="term" value="P:regulation of DNA-templated transcription"/>
    <property type="evidence" value="ECO:0007669"/>
    <property type="project" value="InterPro"/>
</dbReference>